<organism evidence="5 6">
    <name type="scientific">Dillenia turbinata</name>
    <dbReference type="NCBI Taxonomy" id="194707"/>
    <lineage>
        <taxon>Eukaryota</taxon>
        <taxon>Viridiplantae</taxon>
        <taxon>Streptophyta</taxon>
        <taxon>Embryophyta</taxon>
        <taxon>Tracheophyta</taxon>
        <taxon>Spermatophyta</taxon>
        <taxon>Magnoliopsida</taxon>
        <taxon>eudicotyledons</taxon>
        <taxon>Gunneridae</taxon>
        <taxon>Pentapetalae</taxon>
        <taxon>Dilleniales</taxon>
        <taxon>Dilleniaceae</taxon>
        <taxon>Dillenia</taxon>
    </lineage>
</organism>
<dbReference type="PANTHER" id="PTHR47447:SF17">
    <property type="entry name" value="OS12G0638900 PROTEIN"/>
    <property type="match status" value="1"/>
</dbReference>
<accession>A0AAN8W2V5</accession>
<name>A0AAN8W2V5_9MAGN</name>
<reference evidence="5 6" key="1">
    <citation type="submission" date="2023-12" db="EMBL/GenBank/DDBJ databases">
        <title>A high-quality genome assembly for Dillenia turbinata (Dilleniales).</title>
        <authorList>
            <person name="Chanderbali A."/>
        </authorList>
    </citation>
    <scope>NUCLEOTIDE SEQUENCE [LARGE SCALE GENOMIC DNA]</scope>
    <source>
        <strain evidence="5">LSX21</strain>
        <tissue evidence="5">Leaf</tissue>
    </source>
</reference>
<dbReference type="PROSITE" id="PS51375">
    <property type="entry name" value="PPR"/>
    <property type="match status" value="2"/>
</dbReference>
<comment type="caution">
    <text evidence="5">The sequence shown here is derived from an EMBL/GenBank/DDBJ whole genome shotgun (WGS) entry which is preliminary data.</text>
</comment>
<evidence type="ECO:0000313" key="5">
    <source>
        <dbReference type="EMBL" id="KAK6944305.1"/>
    </source>
</evidence>
<comment type="similarity">
    <text evidence="1">Belongs to the PPR family. P subfamily.</text>
</comment>
<dbReference type="Proteomes" id="UP001370490">
    <property type="component" value="Unassembled WGS sequence"/>
</dbReference>
<dbReference type="EMBL" id="JBAMMX010000003">
    <property type="protein sequence ID" value="KAK6944305.1"/>
    <property type="molecule type" value="Genomic_DNA"/>
</dbReference>
<dbReference type="Pfam" id="PF01535">
    <property type="entry name" value="PPR"/>
    <property type="match status" value="2"/>
</dbReference>
<dbReference type="NCBIfam" id="TIGR00756">
    <property type="entry name" value="PPR"/>
    <property type="match status" value="1"/>
</dbReference>
<dbReference type="InterPro" id="IPR002885">
    <property type="entry name" value="PPR_rpt"/>
</dbReference>
<evidence type="ECO:0000256" key="2">
    <source>
        <dbReference type="ARBA" id="ARBA00022737"/>
    </source>
</evidence>
<dbReference type="PANTHER" id="PTHR47447">
    <property type="entry name" value="OS03G0856100 PROTEIN"/>
    <property type="match status" value="1"/>
</dbReference>
<feature type="repeat" description="PPR" evidence="3">
    <location>
        <begin position="129"/>
        <end position="163"/>
    </location>
</feature>
<gene>
    <name evidence="5" type="ORF">RJ641_025407</name>
</gene>
<protein>
    <submittedName>
        <fullName evidence="5">Pentatricopeptide repeat</fullName>
    </submittedName>
</protein>
<keyword evidence="6" id="KW-1185">Reference proteome</keyword>
<evidence type="ECO:0000313" key="6">
    <source>
        <dbReference type="Proteomes" id="UP001370490"/>
    </source>
</evidence>
<dbReference type="InterPro" id="IPR011990">
    <property type="entry name" value="TPR-like_helical_dom_sf"/>
</dbReference>
<dbReference type="Gene3D" id="1.25.40.10">
    <property type="entry name" value="Tetratricopeptide repeat domain"/>
    <property type="match status" value="1"/>
</dbReference>
<dbReference type="AlphaFoldDB" id="A0AAN8W2V5"/>
<proteinExistence type="inferred from homology"/>
<evidence type="ECO:0000256" key="1">
    <source>
        <dbReference type="ARBA" id="ARBA00007626"/>
    </source>
</evidence>
<evidence type="ECO:0000256" key="4">
    <source>
        <dbReference type="SAM" id="SignalP"/>
    </source>
</evidence>
<evidence type="ECO:0000256" key="3">
    <source>
        <dbReference type="PROSITE-ProRule" id="PRU00708"/>
    </source>
</evidence>
<keyword evidence="4" id="KW-0732">Signal</keyword>
<feature type="signal peptide" evidence="4">
    <location>
        <begin position="1"/>
        <end position="25"/>
    </location>
</feature>
<keyword evidence="2" id="KW-0677">Repeat</keyword>
<feature type="repeat" description="PPR" evidence="3">
    <location>
        <begin position="164"/>
        <end position="194"/>
    </location>
</feature>
<feature type="chain" id="PRO_5042923869" evidence="4">
    <location>
        <begin position="26"/>
        <end position="296"/>
    </location>
</feature>
<sequence>MEGRGFVVDLVTITSLLIELHSVLCDSTERVLKHIRAGALMPSVLKRKADMDASMKNQPNRSKDFTPLFPSKRSLVELINSMGRMLVYGQRGQGVQGKGSDSFDIDMKGYFNEMWDALHEMGEKLCPADIATYNLIIQGLRKMGRADLASIVLDKLMSQGGYLDIVMYNTLINALGKAGQIDDLNNLSEQMRCRLETILEFSYAKFYVVYNSSNVVLNSVKGLTALIGLFRPLPPPNHSPLPPLLKWRSLEVEETGTFMERLELNGQQPEVVDMREAVSRQANQTTITIENLQNGE</sequence>